<comment type="caution">
    <text evidence="1">The sequence shown here is derived from an EMBL/GenBank/DDBJ whole genome shotgun (WGS) entry which is preliminary data.</text>
</comment>
<gene>
    <name evidence="1" type="ORF">N8T08_003649</name>
</gene>
<keyword evidence="2" id="KW-1185">Reference proteome</keyword>
<proteinExistence type="predicted"/>
<dbReference type="Proteomes" id="UP001177260">
    <property type="component" value="Unassembled WGS sequence"/>
</dbReference>
<accession>A0ACC3B6F3</accession>
<dbReference type="EMBL" id="JAOPJF010000020">
    <property type="protein sequence ID" value="KAK1146001.1"/>
    <property type="molecule type" value="Genomic_DNA"/>
</dbReference>
<organism evidence="1 2">
    <name type="scientific">Aspergillus melleus</name>
    <dbReference type="NCBI Taxonomy" id="138277"/>
    <lineage>
        <taxon>Eukaryota</taxon>
        <taxon>Fungi</taxon>
        <taxon>Dikarya</taxon>
        <taxon>Ascomycota</taxon>
        <taxon>Pezizomycotina</taxon>
        <taxon>Eurotiomycetes</taxon>
        <taxon>Eurotiomycetidae</taxon>
        <taxon>Eurotiales</taxon>
        <taxon>Aspergillaceae</taxon>
        <taxon>Aspergillus</taxon>
        <taxon>Aspergillus subgen. Circumdati</taxon>
    </lineage>
</organism>
<sequence length="1190" mass="132444">MLSLSKSNLLSADELFNYFVFPQIFYTISKDIIPPYYSLKANFGVQTFAYVIIGFIYTRFVGTLIEASQDLRHPPGLDEEEAMTTHRSKHVESKWDVVIKVDVIEYEDFVVIPSNVAVLEDETEDEGFVLVSPDVEAVDDIDTVEEPTAIPLTSEVWDITLALMEALGVESAFEVVYKNGYVHQQTQADFNEVENTSPSTSEIENTAPPAVEEENTSPSTTEVENTSPSTAEVVSEANDSDGEWAFLTAPSSTVSVANGVTGNDSGVNWVRGDDGKVKGVEYIKVPSTLYSDRVHGLRTYCVPGFSPNAAQIRLLINFTIKLMDDVNRAKDINGELCGFINELLDNDRVEEESQTDLEEDSESVPPVVSPSNFHLSGAEKVFDLMEGNPVESDYEVVDPGSIPQLTNSEEGAETGGSDSAAIDATVFEPGWHIVGPERTGITRSPSEIEATNDVANAEADADWEILSDTKMDDREDGADEVDDTLTATAANEDDRFGVVHVQNQVAVDLLRPAALDQAVDVEQEEEAQEEKAEEQENEERLKGLLRPPAFDWADESDGDDEEPVVARDENGFPRGSNGNPEMQATPSSGLALTDGGNDETARSFPEQEVHHYNWYGTPVLEQSGTPPEVSLLVQSVASKYLGHSVKYRFWSIMHRANLFIDPVIVMLEEGVELRTKFESVKELVNYTTGRTFKFYSPYGAWAVDPQENGSIAVDEQREDVDTNERNIVSNGRLGCKLECCPSYGLEKKLRSRREDFRVRAQSQKPSPLRQVMTVDDLSSKEAVTTNPFVVSTDDESQQGYSKTEQSVLSSATDNQSDSDSDWEEIEMFDELRNIDLGSRIPRGKVPEPQTSLDFEETWADISRKDCSLNYLDPVESHVATLIELPKSGSLSMGWIKDFIPWCPESYRPLDGLGHKKLRLCPNVQVTVYPVLLDAEPFPAPDAEYVGIDGDLPTSLYSREIDEVRHPHDCELSDSPDIDSLPSDTFPHIVDTYHSIVADEFTASFDGDARMASRESLSLIPDPSPNTLQLSPSPEDPADVPPPPSPTQRRDIPKRRARRARAYIRRPAALWHRVAPLRTTLPLRRSLSTMVSTNERCHCREKKSLSDEPAVPEPVPSNSGSKCTFPADYDSFSQLGIRPPRRRFSPLVLLEKCISITRNGARALFRRTKEKREPGEENGRKARRKLMKRRK</sequence>
<evidence type="ECO:0000313" key="1">
    <source>
        <dbReference type="EMBL" id="KAK1146001.1"/>
    </source>
</evidence>
<reference evidence="1 2" key="1">
    <citation type="journal article" date="2023" name="ACS Omega">
        <title>Identification of the Neoaspergillic Acid Biosynthesis Gene Cluster by Establishing an In Vitro CRISPR-Ribonucleoprotein Genetic System in Aspergillus melleus.</title>
        <authorList>
            <person name="Yuan B."/>
            <person name="Grau M.F."/>
            <person name="Murata R.M."/>
            <person name="Torok T."/>
            <person name="Venkateswaran K."/>
            <person name="Stajich J.E."/>
            <person name="Wang C.C.C."/>
        </authorList>
    </citation>
    <scope>NUCLEOTIDE SEQUENCE [LARGE SCALE GENOMIC DNA]</scope>
    <source>
        <strain evidence="1 2">IMV 1140</strain>
    </source>
</reference>
<protein>
    <submittedName>
        <fullName evidence="1">Uncharacterized protein</fullName>
    </submittedName>
</protein>
<name>A0ACC3B6F3_9EURO</name>
<evidence type="ECO:0000313" key="2">
    <source>
        <dbReference type="Proteomes" id="UP001177260"/>
    </source>
</evidence>